<dbReference type="GO" id="GO:0019825">
    <property type="term" value="F:oxygen binding"/>
    <property type="evidence" value="ECO:0007669"/>
    <property type="project" value="InterPro"/>
</dbReference>
<sequence>MPKSLLQTAIEKSLPTLPLTNEPIREERSNPMELKFTADEITLLRKSWGSSQLNTGKGSKSSPHSKSSSASSSNNGNRKSSKLQSTSMMFGSAYFWIEVYEALVKKDPDVILYMPTAKHQTVQFSSIMLTAMENLEDLSSLQFFLQKLGSMHARVFSVEKHHFEQMGQALLQVLLQRVKELPIVELWMRLYCFIANTMVAAAHDFTLEEDLVADSMRVTFYPELMTVSATQLESTSTDSSSSSKEENKRKTATTLDSSDSLMSNYTTNTNETEIWPGMMQGQVPNSPTETLSTQTASQNSQDQVIMGKQSRQGSVVSNAGVKQQQQPISTNVAMATRSSKTPRGLGMKFFGKAFSSRDSNKTLSGVYSSMH</sequence>
<dbReference type="EMBL" id="BSXU01003358">
    <property type="protein sequence ID" value="GMG39965.1"/>
    <property type="molecule type" value="Genomic_DNA"/>
</dbReference>
<feature type="compositionally biased region" description="Low complexity" evidence="1">
    <location>
        <begin position="233"/>
        <end position="242"/>
    </location>
</feature>
<dbReference type="CDD" id="cd01040">
    <property type="entry name" value="Mb-like"/>
    <property type="match status" value="1"/>
</dbReference>
<dbReference type="GO" id="GO:0071500">
    <property type="term" value="P:cellular response to nitrosative stress"/>
    <property type="evidence" value="ECO:0007669"/>
    <property type="project" value="TreeGrafter"/>
</dbReference>
<comment type="caution">
    <text evidence="3">The sequence shown here is derived from an EMBL/GenBank/DDBJ whole genome shotgun (WGS) entry which is preliminary data.</text>
</comment>
<gene>
    <name evidence="3" type="ORF">Amon01_000578100</name>
</gene>
<dbReference type="InterPro" id="IPR012292">
    <property type="entry name" value="Globin/Proto"/>
</dbReference>
<dbReference type="PANTHER" id="PTHR43396:SF6">
    <property type="entry name" value="ABL201WP"/>
    <property type="match status" value="1"/>
</dbReference>
<feature type="compositionally biased region" description="Polar residues" evidence="1">
    <location>
        <begin position="252"/>
        <end position="263"/>
    </location>
</feature>
<dbReference type="GO" id="GO:0071949">
    <property type="term" value="F:FAD binding"/>
    <property type="evidence" value="ECO:0007669"/>
    <property type="project" value="TreeGrafter"/>
</dbReference>
<dbReference type="SUPFAM" id="SSF46458">
    <property type="entry name" value="Globin-like"/>
    <property type="match status" value="1"/>
</dbReference>
<organism evidence="3 4">
    <name type="scientific">Ambrosiozyma monospora</name>
    <name type="common">Yeast</name>
    <name type="synonym">Endomycopsis monosporus</name>
    <dbReference type="NCBI Taxonomy" id="43982"/>
    <lineage>
        <taxon>Eukaryota</taxon>
        <taxon>Fungi</taxon>
        <taxon>Dikarya</taxon>
        <taxon>Ascomycota</taxon>
        <taxon>Saccharomycotina</taxon>
        <taxon>Pichiomycetes</taxon>
        <taxon>Pichiales</taxon>
        <taxon>Pichiaceae</taxon>
        <taxon>Ambrosiozyma</taxon>
    </lineage>
</organism>
<evidence type="ECO:0000313" key="4">
    <source>
        <dbReference type="Proteomes" id="UP001165063"/>
    </source>
</evidence>
<reference evidence="3" key="1">
    <citation type="submission" date="2023-04" db="EMBL/GenBank/DDBJ databases">
        <title>Ambrosiozyma monospora NBRC 1965.</title>
        <authorList>
            <person name="Ichikawa N."/>
            <person name="Sato H."/>
            <person name="Tonouchi N."/>
        </authorList>
    </citation>
    <scope>NUCLEOTIDE SEQUENCE</scope>
    <source>
        <strain evidence="3">NBRC 1965</strain>
    </source>
</reference>
<feature type="domain" description="Globin" evidence="2">
    <location>
        <begin position="113"/>
        <end position="198"/>
    </location>
</feature>
<dbReference type="PANTHER" id="PTHR43396">
    <property type="entry name" value="FLAVOHEMOPROTEIN"/>
    <property type="match status" value="1"/>
</dbReference>
<dbReference type="InterPro" id="IPR009050">
    <property type="entry name" value="Globin-like_sf"/>
</dbReference>
<dbReference type="GO" id="GO:0008941">
    <property type="term" value="F:nitric oxide dioxygenase NAD(P)H activity"/>
    <property type="evidence" value="ECO:0007669"/>
    <property type="project" value="TreeGrafter"/>
</dbReference>
<dbReference type="GO" id="GO:0020037">
    <property type="term" value="F:heme binding"/>
    <property type="evidence" value="ECO:0007669"/>
    <property type="project" value="InterPro"/>
</dbReference>
<dbReference type="Proteomes" id="UP001165063">
    <property type="component" value="Unassembled WGS sequence"/>
</dbReference>
<name>A0A9W6Z370_AMBMO</name>
<evidence type="ECO:0000259" key="2">
    <source>
        <dbReference type="Pfam" id="PF00042"/>
    </source>
</evidence>
<proteinExistence type="predicted"/>
<dbReference type="Pfam" id="PF00042">
    <property type="entry name" value="Globin"/>
    <property type="match status" value="1"/>
</dbReference>
<keyword evidence="4" id="KW-1185">Reference proteome</keyword>
<dbReference type="GO" id="GO:0046210">
    <property type="term" value="P:nitric oxide catabolic process"/>
    <property type="evidence" value="ECO:0007669"/>
    <property type="project" value="TreeGrafter"/>
</dbReference>
<accession>A0A9W6Z370</accession>
<protein>
    <submittedName>
        <fullName evidence="3">Unnamed protein product</fullName>
    </submittedName>
</protein>
<feature type="region of interest" description="Disordered" evidence="1">
    <location>
        <begin position="231"/>
        <end position="263"/>
    </location>
</feature>
<dbReference type="OrthoDB" id="436496at2759"/>
<dbReference type="InterPro" id="IPR000971">
    <property type="entry name" value="Globin"/>
</dbReference>
<evidence type="ECO:0000313" key="3">
    <source>
        <dbReference type="EMBL" id="GMG39965.1"/>
    </source>
</evidence>
<dbReference type="AlphaFoldDB" id="A0A9W6Z370"/>
<dbReference type="Gene3D" id="1.10.490.10">
    <property type="entry name" value="Globins"/>
    <property type="match status" value="1"/>
</dbReference>
<evidence type="ECO:0000256" key="1">
    <source>
        <dbReference type="SAM" id="MobiDB-lite"/>
    </source>
</evidence>
<dbReference type="InterPro" id="IPR044399">
    <property type="entry name" value="Mb-like_M"/>
</dbReference>
<feature type="region of interest" description="Disordered" evidence="1">
    <location>
        <begin position="52"/>
        <end position="82"/>
    </location>
</feature>
<feature type="compositionally biased region" description="Low complexity" evidence="1">
    <location>
        <begin position="56"/>
        <end position="78"/>
    </location>
</feature>